<dbReference type="AlphaFoldDB" id="A0A9D7F550"/>
<feature type="chain" id="PRO_5038517499" description="Lipoprotein" evidence="2">
    <location>
        <begin position="21"/>
        <end position="69"/>
    </location>
</feature>
<feature type="region of interest" description="Disordered" evidence="1">
    <location>
        <begin position="26"/>
        <end position="69"/>
    </location>
</feature>
<dbReference type="SUPFAM" id="SSF103647">
    <property type="entry name" value="TSP type-3 repeat"/>
    <property type="match status" value="1"/>
</dbReference>
<evidence type="ECO:0000256" key="1">
    <source>
        <dbReference type="SAM" id="MobiDB-lite"/>
    </source>
</evidence>
<dbReference type="InterPro" id="IPR028974">
    <property type="entry name" value="TSP_type-3_rpt"/>
</dbReference>
<evidence type="ECO:0000313" key="4">
    <source>
        <dbReference type="Proteomes" id="UP000886602"/>
    </source>
</evidence>
<feature type="signal peptide" evidence="2">
    <location>
        <begin position="1"/>
        <end position="20"/>
    </location>
</feature>
<dbReference type="PROSITE" id="PS51257">
    <property type="entry name" value="PROKAR_LIPOPROTEIN"/>
    <property type="match status" value="1"/>
</dbReference>
<evidence type="ECO:0000256" key="2">
    <source>
        <dbReference type="SAM" id="SignalP"/>
    </source>
</evidence>
<evidence type="ECO:0000313" key="3">
    <source>
        <dbReference type="EMBL" id="MBK7422259.1"/>
    </source>
</evidence>
<dbReference type="Gene3D" id="4.10.1080.10">
    <property type="entry name" value="TSP type-3 repeat"/>
    <property type="match status" value="1"/>
</dbReference>
<name>A0A9D7F550_9RHOO</name>
<sequence>MKKIAVLLAAAGVMLSGCVAYEVPSADTRAYRGDRDRDRDGIPNQADRDRDGDGVRNREDHRPNDPRRY</sequence>
<gene>
    <name evidence="3" type="ORF">IPJ48_03700</name>
</gene>
<dbReference type="GO" id="GO:0005509">
    <property type="term" value="F:calcium ion binding"/>
    <property type="evidence" value="ECO:0007669"/>
    <property type="project" value="InterPro"/>
</dbReference>
<keyword evidence="2" id="KW-0732">Signal</keyword>
<organism evidence="3 4">
    <name type="scientific">Candidatus Propionivibrio dominans</name>
    <dbReference type="NCBI Taxonomy" id="2954373"/>
    <lineage>
        <taxon>Bacteria</taxon>
        <taxon>Pseudomonadati</taxon>
        <taxon>Pseudomonadota</taxon>
        <taxon>Betaproteobacteria</taxon>
        <taxon>Rhodocyclales</taxon>
        <taxon>Rhodocyclaceae</taxon>
        <taxon>Propionivibrio</taxon>
    </lineage>
</organism>
<proteinExistence type="predicted"/>
<protein>
    <recommendedName>
        <fullName evidence="5">Lipoprotein</fullName>
    </recommendedName>
</protein>
<evidence type="ECO:0008006" key="5">
    <source>
        <dbReference type="Google" id="ProtNLM"/>
    </source>
</evidence>
<comment type="caution">
    <text evidence="3">The sequence shown here is derived from an EMBL/GenBank/DDBJ whole genome shotgun (WGS) entry which is preliminary data.</text>
</comment>
<dbReference type="EMBL" id="JADJNC010000005">
    <property type="protein sequence ID" value="MBK7422259.1"/>
    <property type="molecule type" value="Genomic_DNA"/>
</dbReference>
<feature type="compositionally biased region" description="Basic and acidic residues" evidence="1">
    <location>
        <begin position="29"/>
        <end position="69"/>
    </location>
</feature>
<accession>A0A9D7F550</accession>
<reference evidence="3" key="1">
    <citation type="submission" date="2020-10" db="EMBL/GenBank/DDBJ databases">
        <title>Connecting structure to function with the recovery of over 1000 high-quality activated sludge metagenome-assembled genomes encoding full-length rRNA genes using long-read sequencing.</title>
        <authorList>
            <person name="Singleton C.M."/>
            <person name="Petriglieri F."/>
            <person name="Kristensen J.M."/>
            <person name="Kirkegaard R.H."/>
            <person name="Michaelsen T.Y."/>
            <person name="Andersen M.H."/>
            <person name="Karst S.M."/>
            <person name="Dueholm M.S."/>
            <person name="Nielsen P.H."/>
            <person name="Albertsen M."/>
        </authorList>
    </citation>
    <scope>NUCLEOTIDE SEQUENCE</scope>
    <source>
        <strain evidence="3">EsbW_18-Q3-R4-48_MAXAC.044</strain>
    </source>
</reference>
<dbReference type="Proteomes" id="UP000886602">
    <property type="component" value="Unassembled WGS sequence"/>
</dbReference>